<feature type="transmembrane region" description="Helical" evidence="6">
    <location>
        <begin position="12"/>
        <end position="36"/>
    </location>
</feature>
<evidence type="ECO:0000259" key="7">
    <source>
        <dbReference type="Pfam" id="PF02687"/>
    </source>
</evidence>
<evidence type="ECO:0000256" key="4">
    <source>
        <dbReference type="ARBA" id="ARBA00022989"/>
    </source>
</evidence>
<name>A0A975GAV1_9THEO</name>
<sequence>MKYLIKKMFREFWDLKVQFCSVFLMALLGVLIYTGIEGTWLGMQNEADIWFSKSNLADAWISGTLLTDEDLSKIHDISGIKDLQASTNIQAKLKNNDGNKKDADMQLIYNEKNIISKPTIITGEAYEPDKNGCWIYHDFAKEHGIKVGDVITLTVNGKEKKLTVNGTVFSPEYISYFGSSTSWLPDHKQYGYALISRNTMKDFLAHFYYNQIKITCFKNADMARIKEDIENALGNKYVEFFDHSNWVGISNYMNKIIQIKKLSIMFSIIFLLLTLLTMQTTMKRLVETERTQIGMLKALGFRNRQIYFHYALYGFIISLIGSIIGYILAPYTITPTLLILQKKFNSMPIWRGKNSWISFAVLILIVICCTLSSLLGSRKIIGKMPAETMRDTMPKSGKEIALERITGFWNMLSFKWKWVFRDMSRNKVRTAVSIIGILGSMVLLLASFGMQDSLLHANQYMFGTQYDYYAKAILSPAATQADIEELSSKTHQNRQWVEERSMEIRTAKKQKTGIISILEPGLFLHLQNEQGNIVELPDDKVVVSHKLAEDMEIHKGDFVQFRITGNSNYYTMEVGEVVTAPTAQEIYLSRKAWENTGERFQPTALLLGNNDNLYNIKNLPYVKEVSTLKEQLNDANEILNSMKMIAILLLLSAILLSIIVIYDLGILSFTERKREYATMKVLGFYNKEIRGVLFCENILNLFIGWILGTFMGLYFLKIYVHTITTMTFEYTPFLSVHSFIFASCIIIFCSISVSLLINYKVQKVDMVEALKSVE</sequence>
<feature type="transmembrane region" description="Helical" evidence="6">
    <location>
        <begin position="307"/>
        <end position="329"/>
    </location>
</feature>
<keyword evidence="3 6" id="KW-0812">Transmembrane</keyword>
<feature type="transmembrane region" description="Helical" evidence="6">
    <location>
        <begin position="356"/>
        <end position="375"/>
    </location>
</feature>
<keyword evidence="2" id="KW-1003">Cell membrane</keyword>
<proteinExistence type="predicted"/>
<dbReference type="Pfam" id="PF02687">
    <property type="entry name" value="FtsX"/>
    <property type="match status" value="2"/>
</dbReference>
<organism evidence="8 9">
    <name type="scientific">Aceticella autotrophica</name>
    <dbReference type="NCBI Taxonomy" id="2755338"/>
    <lineage>
        <taxon>Bacteria</taxon>
        <taxon>Bacillati</taxon>
        <taxon>Bacillota</taxon>
        <taxon>Clostridia</taxon>
        <taxon>Thermoanaerobacterales</taxon>
        <taxon>Thermoanaerobacteraceae</taxon>
        <taxon>Aceticella</taxon>
    </lineage>
</organism>
<dbReference type="KEGG" id="aaut:ACETAC_01015"/>
<dbReference type="PANTHER" id="PTHR30287">
    <property type="entry name" value="MEMBRANE COMPONENT OF PREDICTED ABC SUPERFAMILY METABOLITE UPTAKE TRANSPORTER"/>
    <property type="match status" value="1"/>
</dbReference>
<dbReference type="RefSeq" id="WP_284680242.1">
    <property type="nucleotide sequence ID" value="NZ_CP060096.1"/>
</dbReference>
<feature type="domain" description="ABC3 transporter permease C-terminal" evidence="7">
    <location>
        <begin position="648"/>
        <end position="757"/>
    </location>
</feature>
<evidence type="ECO:0000256" key="1">
    <source>
        <dbReference type="ARBA" id="ARBA00004651"/>
    </source>
</evidence>
<keyword evidence="9" id="KW-1185">Reference proteome</keyword>
<comment type="subcellular location">
    <subcellularLocation>
        <location evidence="1">Cell membrane</location>
        <topology evidence="1">Multi-pass membrane protein</topology>
    </subcellularLocation>
</comment>
<feature type="transmembrane region" description="Helical" evidence="6">
    <location>
        <begin position="431"/>
        <end position="450"/>
    </location>
</feature>
<reference evidence="8" key="1">
    <citation type="submission" date="2020-08" db="EMBL/GenBank/DDBJ databases">
        <title>Genomic insights into the carbon and energy metabolism of the first obligate autotrophic acetogenic bacterium Aceticella autotrophica gen. nov., sp. nov.</title>
        <authorList>
            <person name="Toshchakov S.V."/>
            <person name="Elcheninov A.G."/>
            <person name="Kublanov I.V."/>
            <person name="Frolov E.N."/>
            <person name="Lebedinsky A.V."/>
        </authorList>
    </citation>
    <scope>NUCLEOTIDE SEQUENCE</scope>
    <source>
        <strain evidence="8">3443-3Ac</strain>
    </source>
</reference>
<accession>A0A975GAV1</accession>
<feature type="transmembrane region" description="Helical" evidence="6">
    <location>
        <begin position="736"/>
        <end position="757"/>
    </location>
</feature>
<dbReference type="AlphaFoldDB" id="A0A975GAV1"/>
<evidence type="ECO:0000313" key="9">
    <source>
        <dbReference type="Proteomes" id="UP000671913"/>
    </source>
</evidence>
<evidence type="ECO:0000256" key="2">
    <source>
        <dbReference type="ARBA" id="ARBA00022475"/>
    </source>
</evidence>
<dbReference type="InterPro" id="IPR038766">
    <property type="entry name" value="Membrane_comp_ABC_pdt"/>
</dbReference>
<evidence type="ECO:0000313" key="8">
    <source>
        <dbReference type="EMBL" id="QSZ27536.1"/>
    </source>
</evidence>
<protein>
    <submittedName>
        <fullName evidence="8">ABC transporter permease</fullName>
    </submittedName>
</protein>
<keyword evidence="4 6" id="KW-1133">Transmembrane helix</keyword>
<gene>
    <name evidence="8" type="ORF">ACETAC_01015</name>
</gene>
<dbReference type="PANTHER" id="PTHR30287:SF1">
    <property type="entry name" value="INNER MEMBRANE PROTEIN"/>
    <property type="match status" value="1"/>
</dbReference>
<evidence type="ECO:0000256" key="3">
    <source>
        <dbReference type="ARBA" id="ARBA00022692"/>
    </source>
</evidence>
<feature type="transmembrane region" description="Helical" evidence="6">
    <location>
        <begin position="264"/>
        <end position="286"/>
    </location>
</feature>
<evidence type="ECO:0000256" key="6">
    <source>
        <dbReference type="SAM" id="Phobius"/>
    </source>
</evidence>
<evidence type="ECO:0000256" key="5">
    <source>
        <dbReference type="ARBA" id="ARBA00023136"/>
    </source>
</evidence>
<feature type="transmembrane region" description="Helical" evidence="6">
    <location>
        <begin position="644"/>
        <end position="670"/>
    </location>
</feature>
<feature type="transmembrane region" description="Helical" evidence="6">
    <location>
        <begin position="691"/>
        <end position="716"/>
    </location>
</feature>
<keyword evidence="5 6" id="KW-0472">Membrane</keyword>
<dbReference type="InterPro" id="IPR003838">
    <property type="entry name" value="ABC3_permease_C"/>
</dbReference>
<dbReference type="EMBL" id="CP060096">
    <property type="protein sequence ID" value="QSZ27536.1"/>
    <property type="molecule type" value="Genomic_DNA"/>
</dbReference>
<dbReference type="GO" id="GO:0005886">
    <property type="term" value="C:plasma membrane"/>
    <property type="evidence" value="ECO:0007669"/>
    <property type="project" value="UniProtKB-SubCell"/>
</dbReference>
<feature type="domain" description="ABC3 transporter permease C-terminal" evidence="7">
    <location>
        <begin position="264"/>
        <end position="382"/>
    </location>
</feature>
<dbReference type="Proteomes" id="UP000671913">
    <property type="component" value="Chromosome"/>
</dbReference>